<dbReference type="RefSeq" id="XP_001878137.1">
    <property type="nucleotide sequence ID" value="XM_001878102.1"/>
</dbReference>
<dbReference type="AlphaFoldDB" id="B0D2Z4"/>
<evidence type="ECO:0000313" key="1">
    <source>
        <dbReference type="EMBL" id="EDR10836.1"/>
    </source>
</evidence>
<accession>B0D2Z4</accession>
<proteinExistence type="predicted"/>
<gene>
    <name evidence="1" type="ORF">LACBIDRAFT_324767</name>
</gene>
<dbReference type="KEGG" id="lbc:LACBIDRAFT_324767"/>
<keyword evidence="2" id="KW-1185">Reference proteome</keyword>
<name>B0D2Z4_LACBS</name>
<dbReference type="HOGENOM" id="CLU_990676_0_0_1"/>
<evidence type="ECO:0000313" key="2">
    <source>
        <dbReference type="Proteomes" id="UP000001194"/>
    </source>
</evidence>
<sequence>MSSAPNVNVHRCNYFVLHKRRNYSELYWGAIISSSMRGENLVLYRHNYFELWNQRADQDFSTKVLSCDPGTGAQSPGAGLLYPGGEAYGCLAVQKGCDSIRKITNLWQVVIAWRSVAGTCHVDQMVMTPVVVTLHVTREQMNDGKRQTTSATPRALQNIVCDNMTQDPLPKDASSIKLADIMTPSNGNRLQRAKVRLFHITIIHLVPDLNLDLIHVREEGRIKDDCNNKDDLSFGNGQCGAIIQKLGYNVPIIVCESVAERGLNEKCGATRDVIFLMSVHM</sequence>
<protein>
    <submittedName>
        <fullName evidence="1">Predicted protein</fullName>
    </submittedName>
</protein>
<reference evidence="1 2" key="1">
    <citation type="journal article" date="2008" name="Nature">
        <title>The genome of Laccaria bicolor provides insights into mycorrhizal symbiosis.</title>
        <authorList>
            <person name="Martin F."/>
            <person name="Aerts A."/>
            <person name="Ahren D."/>
            <person name="Brun A."/>
            <person name="Danchin E.G.J."/>
            <person name="Duchaussoy F."/>
            <person name="Gibon J."/>
            <person name="Kohler A."/>
            <person name="Lindquist E."/>
            <person name="Pereda V."/>
            <person name="Salamov A."/>
            <person name="Shapiro H.J."/>
            <person name="Wuyts J."/>
            <person name="Blaudez D."/>
            <person name="Buee M."/>
            <person name="Brokstein P."/>
            <person name="Canbaeck B."/>
            <person name="Cohen D."/>
            <person name="Courty P.E."/>
            <person name="Coutinho P.M."/>
            <person name="Delaruelle C."/>
            <person name="Detter J.C."/>
            <person name="Deveau A."/>
            <person name="DiFazio S."/>
            <person name="Duplessis S."/>
            <person name="Fraissinet-Tachet L."/>
            <person name="Lucic E."/>
            <person name="Frey-Klett P."/>
            <person name="Fourrey C."/>
            <person name="Feussner I."/>
            <person name="Gay G."/>
            <person name="Grimwood J."/>
            <person name="Hoegger P.J."/>
            <person name="Jain P."/>
            <person name="Kilaru S."/>
            <person name="Labbe J."/>
            <person name="Lin Y.C."/>
            <person name="Legue V."/>
            <person name="Le Tacon F."/>
            <person name="Marmeisse R."/>
            <person name="Melayah D."/>
            <person name="Montanini B."/>
            <person name="Muratet M."/>
            <person name="Nehls U."/>
            <person name="Niculita-Hirzel H."/>
            <person name="Oudot-Le Secq M.P."/>
            <person name="Peter M."/>
            <person name="Quesneville H."/>
            <person name="Rajashekar B."/>
            <person name="Reich M."/>
            <person name="Rouhier N."/>
            <person name="Schmutz J."/>
            <person name="Yin T."/>
            <person name="Chalot M."/>
            <person name="Henrissat B."/>
            <person name="Kuees U."/>
            <person name="Lucas S."/>
            <person name="Van de Peer Y."/>
            <person name="Podila G.K."/>
            <person name="Polle A."/>
            <person name="Pukkila P.J."/>
            <person name="Richardson P.M."/>
            <person name="Rouze P."/>
            <person name="Sanders I.R."/>
            <person name="Stajich J.E."/>
            <person name="Tunlid A."/>
            <person name="Tuskan G."/>
            <person name="Grigoriev I.V."/>
        </authorList>
    </citation>
    <scope>NUCLEOTIDE SEQUENCE [LARGE SCALE GENOMIC DNA]</scope>
    <source>
        <strain evidence="2">S238N-H82 / ATCC MYA-4686</strain>
    </source>
</reference>
<dbReference type="GeneID" id="6073797"/>
<organism evidence="2">
    <name type="scientific">Laccaria bicolor (strain S238N-H82 / ATCC MYA-4686)</name>
    <name type="common">Bicoloured deceiver</name>
    <name type="synonym">Laccaria laccata var. bicolor</name>
    <dbReference type="NCBI Taxonomy" id="486041"/>
    <lineage>
        <taxon>Eukaryota</taxon>
        <taxon>Fungi</taxon>
        <taxon>Dikarya</taxon>
        <taxon>Basidiomycota</taxon>
        <taxon>Agaricomycotina</taxon>
        <taxon>Agaricomycetes</taxon>
        <taxon>Agaricomycetidae</taxon>
        <taxon>Agaricales</taxon>
        <taxon>Agaricineae</taxon>
        <taxon>Hydnangiaceae</taxon>
        <taxon>Laccaria</taxon>
    </lineage>
</organism>
<dbReference type="Proteomes" id="UP000001194">
    <property type="component" value="Unassembled WGS sequence"/>
</dbReference>
<dbReference type="InParanoid" id="B0D2Z4"/>
<dbReference type="EMBL" id="DS547096">
    <property type="protein sequence ID" value="EDR10836.1"/>
    <property type="molecule type" value="Genomic_DNA"/>
</dbReference>